<dbReference type="EMBL" id="MLJW01000073">
    <property type="protein sequence ID" value="OIR02596.1"/>
    <property type="molecule type" value="Genomic_DNA"/>
</dbReference>
<accession>A0A1J5SLM3</accession>
<dbReference type="CDD" id="cd00093">
    <property type="entry name" value="HTH_XRE"/>
    <property type="match status" value="1"/>
</dbReference>
<sequence length="143" mass="15997">METIHERLKRLRNARGLSFQAVADFVTKAAALKRALSWQAVQQWEGELKGVEPTAPRRKKIEALAELYGVASEEIMFGSKDERKKNFPKSYKSIEISSFLTDDERDLLEGFRHADTPSKNAMLLMARSITSAAKASAKGNGVR</sequence>
<protein>
    <submittedName>
        <fullName evidence="1">Uncharacterized protein</fullName>
    </submittedName>
</protein>
<dbReference type="AlphaFoldDB" id="A0A1J5SLM3"/>
<evidence type="ECO:0000313" key="1">
    <source>
        <dbReference type="EMBL" id="OIR02596.1"/>
    </source>
</evidence>
<dbReference type="InterPro" id="IPR010982">
    <property type="entry name" value="Lambda_DNA-bd_dom_sf"/>
</dbReference>
<comment type="caution">
    <text evidence="1">The sequence shown here is derived from an EMBL/GenBank/DDBJ whole genome shotgun (WGS) entry which is preliminary data.</text>
</comment>
<gene>
    <name evidence="1" type="ORF">GALL_153100</name>
</gene>
<name>A0A1J5SLM3_9ZZZZ</name>
<reference evidence="1" key="1">
    <citation type="submission" date="2016-10" db="EMBL/GenBank/DDBJ databases">
        <title>Sequence of Gallionella enrichment culture.</title>
        <authorList>
            <person name="Poehlein A."/>
            <person name="Muehling M."/>
            <person name="Daniel R."/>
        </authorList>
    </citation>
    <scope>NUCLEOTIDE SEQUENCE</scope>
</reference>
<dbReference type="Gene3D" id="1.10.260.40">
    <property type="entry name" value="lambda repressor-like DNA-binding domains"/>
    <property type="match status" value="1"/>
</dbReference>
<organism evidence="1">
    <name type="scientific">mine drainage metagenome</name>
    <dbReference type="NCBI Taxonomy" id="410659"/>
    <lineage>
        <taxon>unclassified sequences</taxon>
        <taxon>metagenomes</taxon>
        <taxon>ecological metagenomes</taxon>
    </lineage>
</organism>
<dbReference type="InterPro" id="IPR001387">
    <property type="entry name" value="Cro/C1-type_HTH"/>
</dbReference>
<dbReference type="GO" id="GO:0003677">
    <property type="term" value="F:DNA binding"/>
    <property type="evidence" value="ECO:0007669"/>
    <property type="project" value="InterPro"/>
</dbReference>
<dbReference type="SUPFAM" id="SSF47413">
    <property type="entry name" value="lambda repressor-like DNA-binding domains"/>
    <property type="match status" value="1"/>
</dbReference>
<proteinExistence type="predicted"/>